<dbReference type="InterPro" id="IPR011992">
    <property type="entry name" value="EF-hand-dom_pair"/>
</dbReference>
<gene>
    <name evidence="1" type="ORF">M569_12634</name>
</gene>
<reference evidence="1 2" key="1">
    <citation type="journal article" date="2013" name="BMC Genomics">
        <title>The miniature genome of a carnivorous plant Genlisea aurea contains a low number of genes and short non-coding sequences.</title>
        <authorList>
            <person name="Leushkin E.V."/>
            <person name="Sutormin R.A."/>
            <person name="Nabieva E.R."/>
            <person name="Penin A.A."/>
            <person name="Kondrashov A.S."/>
            <person name="Logacheva M.D."/>
        </authorList>
    </citation>
    <scope>NUCLEOTIDE SEQUENCE [LARGE SCALE GENOMIC DNA]</scope>
</reference>
<accession>S8C5Q9</accession>
<comment type="caution">
    <text evidence="1">The sequence shown here is derived from an EMBL/GenBank/DDBJ whole genome shotgun (WGS) entry which is preliminary data.</text>
</comment>
<feature type="non-terminal residue" evidence="1">
    <location>
        <position position="1"/>
    </location>
</feature>
<keyword evidence="2" id="KW-1185">Reference proteome</keyword>
<evidence type="ECO:0000313" key="2">
    <source>
        <dbReference type="Proteomes" id="UP000015453"/>
    </source>
</evidence>
<dbReference type="AlphaFoldDB" id="S8C5Q9"/>
<proteinExistence type="predicted"/>
<name>S8C5Q9_9LAMI</name>
<dbReference type="Gene3D" id="1.10.238.10">
    <property type="entry name" value="EF-hand"/>
    <property type="match status" value="1"/>
</dbReference>
<evidence type="ECO:0000313" key="1">
    <source>
        <dbReference type="EMBL" id="EPS62160.1"/>
    </source>
</evidence>
<protein>
    <submittedName>
        <fullName evidence="1">Uncharacterized protein</fullName>
    </submittedName>
</protein>
<dbReference type="Proteomes" id="UP000015453">
    <property type="component" value="Unassembled WGS sequence"/>
</dbReference>
<dbReference type="OrthoDB" id="1730893at2759"/>
<sequence length="123" mass="14010">ALLKHSTEAMRESRVADILSMMEPLSHKKMGFEEFCAATTSPYQLEALEKWEEIASAAFQNFEREGNRPVSVEELAQELNLGPTLYSLVRDWIRASDGKLSFVGYTKFLHGVTIRNSNSRNRQ</sequence>
<organism evidence="1 2">
    <name type="scientific">Genlisea aurea</name>
    <dbReference type="NCBI Taxonomy" id="192259"/>
    <lineage>
        <taxon>Eukaryota</taxon>
        <taxon>Viridiplantae</taxon>
        <taxon>Streptophyta</taxon>
        <taxon>Embryophyta</taxon>
        <taxon>Tracheophyta</taxon>
        <taxon>Spermatophyta</taxon>
        <taxon>Magnoliopsida</taxon>
        <taxon>eudicotyledons</taxon>
        <taxon>Gunneridae</taxon>
        <taxon>Pentapetalae</taxon>
        <taxon>asterids</taxon>
        <taxon>lamiids</taxon>
        <taxon>Lamiales</taxon>
        <taxon>Lentibulariaceae</taxon>
        <taxon>Genlisea</taxon>
    </lineage>
</organism>
<dbReference type="EMBL" id="AUSU01006349">
    <property type="protein sequence ID" value="EPS62160.1"/>
    <property type="molecule type" value="Genomic_DNA"/>
</dbReference>
<dbReference type="SUPFAM" id="SSF47473">
    <property type="entry name" value="EF-hand"/>
    <property type="match status" value="1"/>
</dbReference>